<dbReference type="AlphaFoldDB" id="A0A7S0W6J8"/>
<evidence type="ECO:0000313" key="2">
    <source>
        <dbReference type="EMBL" id="CAD8801844.1"/>
    </source>
</evidence>
<evidence type="ECO:0000256" key="1">
    <source>
        <dbReference type="SAM" id="MobiDB-lite"/>
    </source>
</evidence>
<feature type="region of interest" description="Disordered" evidence="1">
    <location>
        <begin position="73"/>
        <end position="98"/>
    </location>
</feature>
<reference evidence="2" key="1">
    <citation type="submission" date="2021-01" db="EMBL/GenBank/DDBJ databases">
        <authorList>
            <person name="Corre E."/>
            <person name="Pelletier E."/>
            <person name="Niang G."/>
            <person name="Scheremetjew M."/>
            <person name="Finn R."/>
            <person name="Kale V."/>
            <person name="Holt S."/>
            <person name="Cochrane G."/>
            <person name="Meng A."/>
            <person name="Brown T."/>
            <person name="Cohen L."/>
        </authorList>
    </citation>
    <scope>NUCLEOTIDE SEQUENCE</scope>
    <source>
        <strain evidence="2">CCMP443</strain>
    </source>
</reference>
<organism evidence="2">
    <name type="scientific">Hemiselmis tepida</name>
    <dbReference type="NCBI Taxonomy" id="464990"/>
    <lineage>
        <taxon>Eukaryota</taxon>
        <taxon>Cryptophyceae</taxon>
        <taxon>Cryptomonadales</taxon>
        <taxon>Hemiselmidaceae</taxon>
        <taxon>Hemiselmis</taxon>
    </lineage>
</organism>
<accession>A0A7S0W6J8</accession>
<protein>
    <submittedName>
        <fullName evidence="2">Uncharacterized protein</fullName>
    </submittedName>
</protein>
<name>A0A7S0W6J8_9CRYP</name>
<gene>
    <name evidence="2" type="ORF">HTEP1355_LOCUS15517</name>
</gene>
<sequence length="98" mass="11764">MREELDVEYAESRHLFEPLMMQNHRKRSSGKPDEYDMLLKRVSELPHRSDAAFRKAQDDEKERLGLRLSGEDIKRIHMRRERRESEKRAKRAQASEKG</sequence>
<proteinExistence type="predicted"/>
<dbReference type="EMBL" id="HBFN01026812">
    <property type="protein sequence ID" value="CAD8801844.1"/>
    <property type="molecule type" value="Transcribed_RNA"/>
</dbReference>